<dbReference type="InterPro" id="IPR019775">
    <property type="entry name" value="WD40_repeat_CS"/>
</dbReference>
<keyword evidence="2" id="KW-0677">Repeat</keyword>
<dbReference type="PANTHER" id="PTHR22847">
    <property type="entry name" value="WD40 REPEAT PROTEIN"/>
    <property type="match status" value="1"/>
</dbReference>
<dbReference type="InterPro" id="IPR001680">
    <property type="entry name" value="WD40_rpt"/>
</dbReference>
<evidence type="ECO:0000256" key="1">
    <source>
        <dbReference type="ARBA" id="ARBA00022574"/>
    </source>
</evidence>
<feature type="compositionally biased region" description="Low complexity" evidence="4">
    <location>
        <begin position="19"/>
        <end position="29"/>
    </location>
</feature>
<feature type="repeat" description="WD" evidence="3">
    <location>
        <begin position="395"/>
        <end position="431"/>
    </location>
</feature>
<evidence type="ECO:0000256" key="4">
    <source>
        <dbReference type="SAM" id="MobiDB-lite"/>
    </source>
</evidence>
<feature type="repeat" description="WD" evidence="3">
    <location>
        <begin position="262"/>
        <end position="288"/>
    </location>
</feature>
<evidence type="ECO:0000313" key="5">
    <source>
        <dbReference type="EMBL" id="CAD9520217.1"/>
    </source>
</evidence>
<dbReference type="AlphaFoldDB" id="A0A7S2IIG6"/>
<dbReference type="CDD" id="cd00200">
    <property type="entry name" value="WD40"/>
    <property type="match status" value="1"/>
</dbReference>
<sequence>MARPLPDHVTPALNASASAAAAAASNLSSHCPPSYQAHSSSSPTTPPVDPTVASTAAPTVSSAARFRPNPGISPSQLPAHPQLFDRPHADLPRRRAPPSEAAVPLVPTPSGGGAALGGGSATCCRMDLDTAATAAAAPYTPGRALAASPAAVHRTPHTPAAAFAAVVPADCRGSTPAHHAAASAYASLSGQQRLPPATPVACGQAVHSLAAMAVDAAGMGTTSPYVLAAGRDKTIRAYAPDGSLCLQHTAHIDRIWSVLPLDSTTIASASADRTVRLWRIASRPTIGESYADGAPLEMVKLGTLSGHTDGVQALLQHQGLLVSGSSDCTIRLWDYRTREMLSVCSMPTNIKQSEHTAVYSLAHTGPEALNLWSGHWGGSLNQWDARTGQLLRNLEQVHEGPVWGMQSLPHTPELMASGGADGAIRLWDARSLGQAGELQAGSPVYAVAATAGGSESLLVSAGYDGCLKLWDVRSLKPAPLTNLQAHSAPIRSLLVSEGAVWSGSTDGTLRCWDLSHLPLSVRQPQAPDTFAV</sequence>
<dbReference type="Gene3D" id="2.130.10.10">
    <property type="entry name" value="YVTN repeat-like/Quinoprotein amine dehydrogenase"/>
    <property type="match status" value="2"/>
</dbReference>
<protein>
    <recommendedName>
        <fullName evidence="6">Guanine nucleotide-binding protein subunit beta-like protein</fullName>
    </recommendedName>
</protein>
<dbReference type="SMART" id="SM00320">
    <property type="entry name" value="WD40"/>
    <property type="match status" value="7"/>
</dbReference>
<evidence type="ECO:0008006" key="6">
    <source>
        <dbReference type="Google" id="ProtNLM"/>
    </source>
</evidence>
<accession>A0A7S2IIG6</accession>
<organism evidence="5">
    <name type="scientific">Haptolina brevifila</name>
    <dbReference type="NCBI Taxonomy" id="156173"/>
    <lineage>
        <taxon>Eukaryota</taxon>
        <taxon>Haptista</taxon>
        <taxon>Haptophyta</taxon>
        <taxon>Prymnesiophyceae</taxon>
        <taxon>Prymnesiales</taxon>
        <taxon>Prymnesiaceae</taxon>
        <taxon>Haptolina</taxon>
    </lineage>
</organism>
<evidence type="ECO:0000256" key="3">
    <source>
        <dbReference type="PROSITE-ProRule" id="PRU00221"/>
    </source>
</evidence>
<dbReference type="SUPFAM" id="SSF50978">
    <property type="entry name" value="WD40 repeat-like"/>
    <property type="match status" value="1"/>
</dbReference>
<gene>
    <name evidence="5" type="ORF">CBRE1094_LOCUS34242</name>
</gene>
<dbReference type="EMBL" id="HBGU01062801">
    <property type="protein sequence ID" value="CAD9520217.1"/>
    <property type="molecule type" value="Transcribed_RNA"/>
</dbReference>
<feature type="compositionally biased region" description="Low complexity" evidence="4">
    <location>
        <begin position="50"/>
        <end position="64"/>
    </location>
</feature>
<dbReference type="GO" id="GO:1990234">
    <property type="term" value="C:transferase complex"/>
    <property type="evidence" value="ECO:0007669"/>
    <property type="project" value="UniProtKB-ARBA"/>
</dbReference>
<reference evidence="5" key="1">
    <citation type="submission" date="2021-01" db="EMBL/GenBank/DDBJ databases">
        <authorList>
            <person name="Corre E."/>
            <person name="Pelletier E."/>
            <person name="Niang G."/>
            <person name="Scheremetjew M."/>
            <person name="Finn R."/>
            <person name="Kale V."/>
            <person name="Holt S."/>
            <person name="Cochrane G."/>
            <person name="Meng A."/>
            <person name="Brown T."/>
            <person name="Cohen L."/>
        </authorList>
    </citation>
    <scope>NUCLEOTIDE SEQUENCE</scope>
    <source>
        <strain evidence="5">UTEX LB 985</strain>
    </source>
</reference>
<dbReference type="InterPro" id="IPR036322">
    <property type="entry name" value="WD40_repeat_dom_sf"/>
</dbReference>
<dbReference type="PROSITE" id="PS50294">
    <property type="entry name" value="WD_REPEATS_REGION"/>
    <property type="match status" value="1"/>
</dbReference>
<keyword evidence="1 3" id="KW-0853">WD repeat</keyword>
<dbReference type="PANTHER" id="PTHR22847:SF637">
    <property type="entry name" value="WD REPEAT DOMAIN 5B"/>
    <property type="match status" value="1"/>
</dbReference>
<name>A0A7S2IIG6_9EUKA</name>
<dbReference type="PROSITE" id="PS50082">
    <property type="entry name" value="WD_REPEATS_2"/>
    <property type="match status" value="5"/>
</dbReference>
<feature type="compositionally biased region" description="Basic and acidic residues" evidence="4">
    <location>
        <begin position="83"/>
        <end position="93"/>
    </location>
</feature>
<evidence type="ECO:0000256" key="2">
    <source>
        <dbReference type="ARBA" id="ARBA00022737"/>
    </source>
</evidence>
<dbReference type="PRINTS" id="PR00320">
    <property type="entry name" value="GPROTEINBRPT"/>
</dbReference>
<dbReference type="Pfam" id="PF00400">
    <property type="entry name" value="WD40"/>
    <property type="match status" value="5"/>
</dbReference>
<feature type="repeat" description="WD" evidence="3">
    <location>
        <begin position="456"/>
        <end position="474"/>
    </location>
</feature>
<feature type="region of interest" description="Disordered" evidence="4">
    <location>
        <begin position="19"/>
        <end position="109"/>
    </location>
</feature>
<feature type="repeat" description="WD" evidence="3">
    <location>
        <begin position="304"/>
        <end position="343"/>
    </location>
</feature>
<dbReference type="PROSITE" id="PS00678">
    <property type="entry name" value="WD_REPEATS_1"/>
    <property type="match status" value="1"/>
</dbReference>
<feature type="repeat" description="WD" evidence="3">
    <location>
        <begin position="483"/>
        <end position="515"/>
    </location>
</feature>
<dbReference type="InterPro" id="IPR020472">
    <property type="entry name" value="WD40_PAC1"/>
</dbReference>
<proteinExistence type="predicted"/>
<dbReference type="InterPro" id="IPR015943">
    <property type="entry name" value="WD40/YVTN_repeat-like_dom_sf"/>
</dbReference>